<evidence type="ECO:0000256" key="2">
    <source>
        <dbReference type="ARBA" id="ARBA00022723"/>
    </source>
</evidence>
<evidence type="ECO:0000259" key="4">
    <source>
        <dbReference type="SMART" id="SM00863"/>
    </source>
</evidence>
<dbReference type="GO" id="GO:0002161">
    <property type="term" value="F:aminoacyl-tRNA deacylase activity"/>
    <property type="evidence" value="ECO:0007669"/>
    <property type="project" value="UniProtKB-ARBA"/>
</dbReference>
<name>A0A4V2PRW8_9BACT</name>
<comment type="cofactor">
    <cofactor evidence="1">
        <name>Zn(2+)</name>
        <dbReference type="ChEBI" id="CHEBI:29105"/>
    </cofactor>
</comment>
<feature type="domain" description="Threonyl/alanyl tRNA synthetase SAD" evidence="4">
    <location>
        <begin position="167"/>
        <end position="209"/>
    </location>
</feature>
<comment type="caution">
    <text evidence="5">The sequence shown here is derived from an EMBL/GenBank/DDBJ whole genome shotgun (WGS) entry which is preliminary data.</text>
</comment>
<dbReference type="PANTHER" id="PTHR43462:SF1">
    <property type="entry name" value="ALANYL-TRNA EDITING PROTEIN AARSD1"/>
    <property type="match status" value="1"/>
</dbReference>
<evidence type="ECO:0000256" key="1">
    <source>
        <dbReference type="ARBA" id="ARBA00001947"/>
    </source>
</evidence>
<dbReference type="InterPro" id="IPR012947">
    <property type="entry name" value="tRNA_SAD"/>
</dbReference>
<dbReference type="GO" id="GO:0004812">
    <property type="term" value="F:aminoacyl-tRNA ligase activity"/>
    <property type="evidence" value="ECO:0007669"/>
    <property type="project" value="InterPro"/>
</dbReference>
<dbReference type="SUPFAM" id="SSF50447">
    <property type="entry name" value="Translation proteins"/>
    <property type="match status" value="1"/>
</dbReference>
<keyword evidence="2" id="KW-0479">Metal-binding</keyword>
<protein>
    <submittedName>
        <fullName evidence="5">Ser-tRNA(Ala) deacylase AlaX</fullName>
    </submittedName>
</protein>
<sequence>MSVEKLFWKDPYLTACTARVTSVNGDRITLSHTVAYAFEGGQQSDIGTIGGFEILTAERDGFEIFYTLPSDHNLCKGDEADVHIDWSKRYRIMRLHFAAELVLELVYQNYGHPEKIGANITHDKARVDFAWEGNIASTFDFLNNELKRLIEADHPIICDFDDIEKEHRFWRIEGFAQVPCGGTHVRSTSEVGWLTLKRVNPGKGKERIEIYLND</sequence>
<dbReference type="GO" id="GO:0046872">
    <property type="term" value="F:metal ion binding"/>
    <property type="evidence" value="ECO:0007669"/>
    <property type="project" value="UniProtKB-KW"/>
</dbReference>
<reference evidence="5 6" key="1">
    <citation type="submission" date="2019-03" db="EMBL/GenBank/DDBJ databases">
        <title>Genomic Encyclopedia of Type Strains, Phase IV (KMG-IV): sequencing the most valuable type-strain genomes for metagenomic binning, comparative biology and taxonomic classification.</title>
        <authorList>
            <person name="Goeker M."/>
        </authorList>
    </citation>
    <scope>NUCLEOTIDE SEQUENCE [LARGE SCALE GENOMIC DNA]</scope>
    <source>
        <strain evidence="5 6">DSM 24984</strain>
    </source>
</reference>
<dbReference type="EMBL" id="SMGG01000004">
    <property type="protein sequence ID" value="TCK60481.1"/>
    <property type="molecule type" value="Genomic_DNA"/>
</dbReference>
<dbReference type="PANTHER" id="PTHR43462">
    <property type="entry name" value="ALANYL-TRNA EDITING PROTEIN"/>
    <property type="match status" value="1"/>
</dbReference>
<dbReference type="Proteomes" id="UP000294614">
    <property type="component" value="Unassembled WGS sequence"/>
</dbReference>
<dbReference type="OrthoDB" id="9812949at2"/>
<dbReference type="GO" id="GO:0005524">
    <property type="term" value="F:ATP binding"/>
    <property type="evidence" value="ECO:0007669"/>
    <property type="project" value="InterPro"/>
</dbReference>
<dbReference type="AlphaFoldDB" id="A0A4V2PRW8"/>
<dbReference type="Gene3D" id="3.30.980.10">
    <property type="entry name" value="Threonyl-trna Synthetase, Chain A, domain 2"/>
    <property type="match status" value="1"/>
</dbReference>
<dbReference type="GO" id="GO:0043039">
    <property type="term" value="P:tRNA aminoacylation"/>
    <property type="evidence" value="ECO:0007669"/>
    <property type="project" value="InterPro"/>
</dbReference>
<dbReference type="InterPro" id="IPR051335">
    <property type="entry name" value="Alanyl-tRNA_Editing_Enzymes"/>
</dbReference>
<dbReference type="InterPro" id="IPR009000">
    <property type="entry name" value="Transl_B-barrel_sf"/>
</dbReference>
<evidence type="ECO:0000313" key="5">
    <source>
        <dbReference type="EMBL" id="TCK60481.1"/>
    </source>
</evidence>
<dbReference type="Pfam" id="PF07973">
    <property type="entry name" value="tRNA_SAD"/>
    <property type="match status" value="1"/>
</dbReference>
<organism evidence="5 6">
    <name type="scientific">Seleniivibrio woodruffii</name>
    <dbReference type="NCBI Taxonomy" id="1078050"/>
    <lineage>
        <taxon>Bacteria</taxon>
        <taxon>Pseudomonadati</taxon>
        <taxon>Deferribacterota</taxon>
        <taxon>Deferribacteres</taxon>
        <taxon>Deferribacterales</taxon>
        <taxon>Geovibrionaceae</taxon>
        <taxon>Seleniivibrio</taxon>
    </lineage>
</organism>
<dbReference type="RefSeq" id="WP_132873213.1">
    <property type="nucleotide sequence ID" value="NZ_SMGG01000004.1"/>
</dbReference>
<accession>A0A4V2PRW8</accession>
<dbReference type="SUPFAM" id="SSF55186">
    <property type="entry name" value="ThrRS/AlaRS common domain"/>
    <property type="match status" value="1"/>
</dbReference>
<evidence type="ECO:0000313" key="6">
    <source>
        <dbReference type="Proteomes" id="UP000294614"/>
    </source>
</evidence>
<dbReference type="Gene3D" id="2.40.30.130">
    <property type="match status" value="1"/>
</dbReference>
<keyword evidence="3" id="KW-0862">Zinc</keyword>
<dbReference type="InterPro" id="IPR018163">
    <property type="entry name" value="Thr/Ala-tRNA-synth_IIc_edit"/>
</dbReference>
<proteinExistence type="predicted"/>
<keyword evidence="6" id="KW-1185">Reference proteome</keyword>
<dbReference type="SMART" id="SM00863">
    <property type="entry name" value="tRNA_SAD"/>
    <property type="match status" value="1"/>
</dbReference>
<gene>
    <name evidence="5" type="ORF">C8D98_1355</name>
</gene>
<evidence type="ECO:0000256" key="3">
    <source>
        <dbReference type="ARBA" id="ARBA00022833"/>
    </source>
</evidence>